<dbReference type="GO" id="GO:0004784">
    <property type="term" value="F:superoxide dismutase activity"/>
    <property type="evidence" value="ECO:0007669"/>
    <property type="project" value="UniProtKB-EC"/>
</dbReference>
<gene>
    <name evidence="5" type="ORF">AVDCRST_MAG26-979</name>
</gene>
<evidence type="ECO:0000256" key="2">
    <source>
        <dbReference type="ARBA" id="ARBA00024900"/>
    </source>
</evidence>
<dbReference type="EC" id="1.15.1.1" evidence="3"/>
<keyword evidence="3" id="KW-0479">Metal-binding</keyword>
<comment type="similarity">
    <text evidence="1 3">Belongs to the Cu-Zn superoxide dismutase family.</text>
</comment>
<protein>
    <recommendedName>
        <fullName evidence="3">Superoxide dismutase [Cu-Zn]</fullName>
        <ecNumber evidence="3">1.15.1.1</ecNumber>
    </recommendedName>
</protein>
<comment type="cofactor">
    <cofactor evidence="3">
        <name>Zn(2+)</name>
        <dbReference type="ChEBI" id="CHEBI:29105"/>
    </cofactor>
    <text evidence="3">Binds 1 zinc ion per subunit.</text>
</comment>
<dbReference type="InterPro" id="IPR036423">
    <property type="entry name" value="SOD-like_Cu/Zn_dom_sf"/>
</dbReference>
<dbReference type="PROSITE" id="PS00332">
    <property type="entry name" value="SOD_CU_ZN_2"/>
    <property type="match status" value="1"/>
</dbReference>
<comment type="function">
    <text evidence="2">Destroys radicals which are normally produced within the cells and which are toxic to biological systems. May play a role in favoring mycobacterial survival in phagocytes.</text>
</comment>
<sequence length="64" mass="6442">MVGPNGNGTLDTINTRIGLDGGIRSLFDADGSSVVIHAMADDQVTDPTGNSGGRIACGVVDALR</sequence>
<dbReference type="AlphaFoldDB" id="A0A6J4HTA5"/>
<dbReference type="InterPro" id="IPR001424">
    <property type="entry name" value="SOD_Cu_Zn_dom"/>
</dbReference>
<dbReference type="EMBL" id="CADCTK010000224">
    <property type="protein sequence ID" value="CAA9231283.1"/>
    <property type="molecule type" value="Genomic_DNA"/>
</dbReference>
<keyword evidence="3 5" id="KW-0560">Oxidoreductase</keyword>
<comment type="catalytic activity">
    <reaction evidence="3">
        <text>2 superoxide + 2 H(+) = H2O2 + O2</text>
        <dbReference type="Rhea" id="RHEA:20696"/>
        <dbReference type="ChEBI" id="CHEBI:15378"/>
        <dbReference type="ChEBI" id="CHEBI:15379"/>
        <dbReference type="ChEBI" id="CHEBI:16240"/>
        <dbReference type="ChEBI" id="CHEBI:18421"/>
        <dbReference type="EC" id="1.15.1.1"/>
    </reaction>
</comment>
<dbReference type="Pfam" id="PF00080">
    <property type="entry name" value="Sod_Cu"/>
    <property type="match status" value="1"/>
</dbReference>
<organism evidence="5">
    <name type="scientific">uncultured Chloroflexia bacterium</name>
    <dbReference type="NCBI Taxonomy" id="1672391"/>
    <lineage>
        <taxon>Bacteria</taxon>
        <taxon>Bacillati</taxon>
        <taxon>Chloroflexota</taxon>
        <taxon>Chloroflexia</taxon>
        <taxon>environmental samples</taxon>
    </lineage>
</organism>
<name>A0A6J4HTA5_9CHLR</name>
<evidence type="ECO:0000313" key="5">
    <source>
        <dbReference type="EMBL" id="CAA9231283.1"/>
    </source>
</evidence>
<reference evidence="5" key="1">
    <citation type="submission" date="2020-02" db="EMBL/GenBank/DDBJ databases">
        <authorList>
            <person name="Meier V. D."/>
        </authorList>
    </citation>
    <scope>NUCLEOTIDE SEQUENCE</scope>
    <source>
        <strain evidence="5">AVDCRST_MAG26</strain>
    </source>
</reference>
<accession>A0A6J4HTA5</accession>
<proteinExistence type="inferred from homology"/>
<comment type="cofactor">
    <cofactor evidence="3">
        <name>Cu cation</name>
        <dbReference type="ChEBI" id="CHEBI:23378"/>
    </cofactor>
    <text evidence="3">Binds 1 copper ion per subunit.</text>
</comment>
<keyword evidence="3" id="KW-0186">Copper</keyword>
<evidence type="ECO:0000256" key="1">
    <source>
        <dbReference type="ARBA" id="ARBA00010457"/>
    </source>
</evidence>
<keyword evidence="3" id="KW-0862">Zinc</keyword>
<evidence type="ECO:0000256" key="3">
    <source>
        <dbReference type="RuleBase" id="RU000393"/>
    </source>
</evidence>
<dbReference type="InterPro" id="IPR018152">
    <property type="entry name" value="SOD_Cu/Zn_BS"/>
</dbReference>
<feature type="domain" description="Superoxide dismutase copper/zinc binding" evidence="4">
    <location>
        <begin position="3"/>
        <end position="60"/>
    </location>
</feature>
<dbReference type="Gene3D" id="2.60.40.200">
    <property type="entry name" value="Superoxide dismutase, copper/zinc binding domain"/>
    <property type="match status" value="1"/>
</dbReference>
<dbReference type="SUPFAM" id="SSF49329">
    <property type="entry name" value="Cu,Zn superoxide dismutase-like"/>
    <property type="match status" value="1"/>
</dbReference>
<dbReference type="GO" id="GO:0046872">
    <property type="term" value="F:metal ion binding"/>
    <property type="evidence" value="ECO:0007669"/>
    <property type="project" value="UniProtKB-KW"/>
</dbReference>
<evidence type="ECO:0000259" key="4">
    <source>
        <dbReference type="Pfam" id="PF00080"/>
    </source>
</evidence>